<dbReference type="Gene3D" id="3.40.109.10">
    <property type="entry name" value="NADH Oxidase"/>
    <property type="match status" value="1"/>
</dbReference>
<dbReference type="KEGG" id="erz:ER308_20105"/>
<reference evidence="7 8" key="1">
    <citation type="submission" date="2019-01" db="EMBL/GenBank/DDBJ databases">
        <title>Egibacter rhizosphaerae EGI 80759T.</title>
        <authorList>
            <person name="Chen D.-D."/>
            <person name="Tian Y."/>
            <person name="Jiao J.-Y."/>
            <person name="Zhang X.-T."/>
            <person name="Zhang Y.-G."/>
            <person name="Zhang Y."/>
            <person name="Xiao M."/>
            <person name="Shu W.-S."/>
            <person name="Li W.-J."/>
        </authorList>
    </citation>
    <scope>NUCLEOTIDE SEQUENCE [LARGE SCALE GENOMIC DNA]</scope>
    <source>
        <strain evidence="7 8">EGI 80759</strain>
    </source>
</reference>
<keyword evidence="5" id="KW-0560">Oxidoreductase</keyword>
<comment type="similarity">
    <text evidence="2">Belongs to the nitroreductase family.</text>
</comment>
<gene>
    <name evidence="7" type="ORF">ER308_20105</name>
</gene>
<dbReference type="RefSeq" id="WP_131156633.1">
    <property type="nucleotide sequence ID" value="NZ_CP036402.1"/>
</dbReference>
<dbReference type="AlphaFoldDB" id="A0A411YKD7"/>
<dbReference type="EMBL" id="CP036402">
    <property type="protein sequence ID" value="QBI21641.1"/>
    <property type="molecule type" value="Genomic_DNA"/>
</dbReference>
<name>A0A411YKD7_9ACTN</name>
<keyword evidence="3" id="KW-0285">Flavoprotein</keyword>
<evidence type="ECO:0000259" key="6">
    <source>
        <dbReference type="Pfam" id="PF00881"/>
    </source>
</evidence>
<proteinExistence type="inferred from homology"/>
<dbReference type="Proteomes" id="UP000291469">
    <property type="component" value="Chromosome"/>
</dbReference>
<evidence type="ECO:0000256" key="2">
    <source>
        <dbReference type="ARBA" id="ARBA00007118"/>
    </source>
</evidence>
<dbReference type="Pfam" id="PF00881">
    <property type="entry name" value="Nitroreductase"/>
    <property type="match status" value="1"/>
</dbReference>
<protein>
    <submittedName>
        <fullName evidence="7">Nitroreductase</fullName>
    </submittedName>
</protein>
<dbReference type="GO" id="GO:0016491">
    <property type="term" value="F:oxidoreductase activity"/>
    <property type="evidence" value="ECO:0007669"/>
    <property type="project" value="UniProtKB-KW"/>
</dbReference>
<organism evidence="7 8">
    <name type="scientific">Egibacter rhizosphaerae</name>
    <dbReference type="NCBI Taxonomy" id="1670831"/>
    <lineage>
        <taxon>Bacteria</taxon>
        <taxon>Bacillati</taxon>
        <taxon>Actinomycetota</taxon>
        <taxon>Nitriliruptoria</taxon>
        <taxon>Egibacterales</taxon>
        <taxon>Egibacteraceae</taxon>
        <taxon>Egibacter</taxon>
    </lineage>
</organism>
<dbReference type="SUPFAM" id="SSF55469">
    <property type="entry name" value="FMN-dependent nitroreductase-like"/>
    <property type="match status" value="1"/>
</dbReference>
<dbReference type="PANTHER" id="PTHR43673:SF2">
    <property type="entry name" value="NITROREDUCTASE"/>
    <property type="match status" value="1"/>
</dbReference>
<evidence type="ECO:0000256" key="1">
    <source>
        <dbReference type="ARBA" id="ARBA00001917"/>
    </source>
</evidence>
<evidence type="ECO:0000313" key="7">
    <source>
        <dbReference type="EMBL" id="QBI21641.1"/>
    </source>
</evidence>
<keyword evidence="8" id="KW-1185">Reference proteome</keyword>
<dbReference type="InterPro" id="IPR029479">
    <property type="entry name" value="Nitroreductase"/>
</dbReference>
<evidence type="ECO:0000313" key="8">
    <source>
        <dbReference type="Proteomes" id="UP000291469"/>
    </source>
</evidence>
<evidence type="ECO:0000256" key="3">
    <source>
        <dbReference type="ARBA" id="ARBA00022630"/>
    </source>
</evidence>
<comment type="cofactor">
    <cofactor evidence="1">
        <name>FMN</name>
        <dbReference type="ChEBI" id="CHEBI:58210"/>
    </cofactor>
</comment>
<dbReference type="OrthoDB" id="3358989at2"/>
<sequence>MEVADALRRRRMVRHYDGRPVPDDALARIVDAARRAPTAGHAQGQHVVIVASEEGRRAVAARCHEAEHVARGRPPWLSSAPVHLVLCARPQDYRDRYAAVDKAAPERPDAWPVPFWWVDAGQTLMALQLAAVDEGLAAGFLDIADRAGLRRDLAIPDEVEPIGVLTVGYPGDRDAVVGSARRPRRPRTEVLHVERWGADPPRDT</sequence>
<evidence type="ECO:0000256" key="5">
    <source>
        <dbReference type="ARBA" id="ARBA00023002"/>
    </source>
</evidence>
<feature type="domain" description="Nitroreductase" evidence="6">
    <location>
        <begin position="7"/>
        <end position="169"/>
    </location>
</feature>
<evidence type="ECO:0000256" key="4">
    <source>
        <dbReference type="ARBA" id="ARBA00022643"/>
    </source>
</evidence>
<dbReference type="InterPro" id="IPR000415">
    <property type="entry name" value="Nitroreductase-like"/>
</dbReference>
<keyword evidence="4" id="KW-0288">FMN</keyword>
<accession>A0A411YKD7</accession>
<dbReference type="PANTHER" id="PTHR43673">
    <property type="entry name" value="NAD(P)H NITROREDUCTASE YDGI-RELATED"/>
    <property type="match status" value="1"/>
</dbReference>